<dbReference type="AlphaFoldDB" id="A0A1E2US40"/>
<dbReference type="InterPro" id="IPR002525">
    <property type="entry name" value="Transp_IS110-like_N"/>
</dbReference>
<dbReference type="GO" id="GO:0006313">
    <property type="term" value="P:DNA transposition"/>
    <property type="evidence" value="ECO:0007669"/>
    <property type="project" value="InterPro"/>
</dbReference>
<dbReference type="Pfam" id="PF02371">
    <property type="entry name" value="Transposase_20"/>
    <property type="match status" value="1"/>
</dbReference>
<comment type="caution">
    <text evidence="3">The sequence shown here is derived from an EMBL/GenBank/DDBJ whole genome shotgun (WGS) entry which is preliminary data.</text>
</comment>
<dbReference type="EMBL" id="LVJZ01000003">
    <property type="protein sequence ID" value="ODB97573.1"/>
    <property type="molecule type" value="Genomic_DNA"/>
</dbReference>
<dbReference type="InterPro" id="IPR047650">
    <property type="entry name" value="Transpos_IS110"/>
</dbReference>
<evidence type="ECO:0000313" key="3">
    <source>
        <dbReference type="EMBL" id="ODB97573.1"/>
    </source>
</evidence>
<feature type="domain" description="Transposase IS110-like N-terminal" evidence="1">
    <location>
        <begin position="13"/>
        <end position="153"/>
    </location>
</feature>
<dbReference type="RefSeq" id="WP_069014357.1">
    <property type="nucleotide sequence ID" value="NZ_LVJW01000003.1"/>
</dbReference>
<reference evidence="3 4" key="1">
    <citation type="submission" date="2016-03" db="EMBL/GenBank/DDBJ databases">
        <title>Chemosynthetic sulphur-oxidizing symbionts of marine invertebrate animals are capable of nitrogen fixation.</title>
        <authorList>
            <person name="Petersen J.M."/>
            <person name="Kemper A."/>
            <person name="Gruber-Vodicka H."/>
            <person name="Cardini U."/>
            <person name="Geest Mvander."/>
            <person name="Kleiner M."/>
            <person name="Bulgheresi S."/>
            <person name="Fussmann M."/>
            <person name="Herbold C."/>
            <person name="Seah B.K.B."/>
            <person name="Antony C.Paul."/>
            <person name="Liu D."/>
            <person name="Belitz A."/>
            <person name="Weber M."/>
        </authorList>
    </citation>
    <scope>NUCLEOTIDE SEQUENCE [LARGE SCALE GENOMIC DNA]</scope>
    <source>
        <strain evidence="3">G_D</strain>
    </source>
</reference>
<dbReference type="Proteomes" id="UP000094849">
    <property type="component" value="Unassembled WGS sequence"/>
</dbReference>
<accession>A0A1E2US40</accession>
<dbReference type="InterPro" id="IPR003346">
    <property type="entry name" value="Transposase_20"/>
</dbReference>
<dbReference type="Pfam" id="PF01548">
    <property type="entry name" value="DEDD_Tnp_IS110"/>
    <property type="match status" value="1"/>
</dbReference>
<evidence type="ECO:0000259" key="1">
    <source>
        <dbReference type="Pfam" id="PF01548"/>
    </source>
</evidence>
<dbReference type="GO" id="GO:0004803">
    <property type="term" value="F:transposase activity"/>
    <property type="evidence" value="ECO:0007669"/>
    <property type="project" value="InterPro"/>
</dbReference>
<dbReference type="OrthoDB" id="9795150at2"/>
<feature type="domain" description="Transposase IS116/IS110/IS902 C-terminal" evidence="2">
    <location>
        <begin position="196"/>
        <end position="279"/>
    </location>
</feature>
<protein>
    <submittedName>
        <fullName evidence="3">Transposase</fullName>
    </submittedName>
</protein>
<sequence>MTNLRKRKSRVNVGVDVGKWMLDIHIYEKDLHWQEENSPEGIKQILKRLAHYRVQRLVMEATGRYQLALATAAYQKSLPVCIVKPMSVRRYAGAIEQLAKTDKIDARVIAEFAAVIQPDPTPKVSRNLQIIKDLITRRRQVMEIRTQELNRLQIMGKTFEASCRRILRTLDAEIQRIEKKLTGVIEKQAEWSERKSILMSAPGVGETLAYTLLADLPEMGSMSNKQVAALVGVAPINRDSGKSRGKRRIKGGRAGVRTTLYMATLSATQCNPIIRAFYRQLVAQGKHKKVALTACMRKFITMLNAMVRDQVTWAY</sequence>
<evidence type="ECO:0000313" key="4">
    <source>
        <dbReference type="Proteomes" id="UP000094849"/>
    </source>
</evidence>
<dbReference type="PANTHER" id="PTHR33055:SF13">
    <property type="entry name" value="TRANSPOSASE"/>
    <property type="match status" value="1"/>
</dbReference>
<dbReference type="GO" id="GO:0003677">
    <property type="term" value="F:DNA binding"/>
    <property type="evidence" value="ECO:0007669"/>
    <property type="project" value="InterPro"/>
</dbReference>
<gene>
    <name evidence="3" type="ORF">A3196_12885</name>
</gene>
<evidence type="ECO:0000259" key="2">
    <source>
        <dbReference type="Pfam" id="PF02371"/>
    </source>
</evidence>
<dbReference type="NCBIfam" id="NF033542">
    <property type="entry name" value="transpos_IS110"/>
    <property type="match status" value="1"/>
</dbReference>
<keyword evidence="4" id="KW-1185">Reference proteome</keyword>
<name>A0A1E2US40_9GAMM</name>
<organism evidence="3 4">
    <name type="scientific">Candidatus Thiodiazotropha endoloripes</name>
    <dbReference type="NCBI Taxonomy" id="1818881"/>
    <lineage>
        <taxon>Bacteria</taxon>
        <taxon>Pseudomonadati</taxon>
        <taxon>Pseudomonadota</taxon>
        <taxon>Gammaproteobacteria</taxon>
        <taxon>Chromatiales</taxon>
        <taxon>Sedimenticolaceae</taxon>
        <taxon>Candidatus Thiodiazotropha</taxon>
    </lineage>
</organism>
<proteinExistence type="predicted"/>
<dbReference type="PANTHER" id="PTHR33055">
    <property type="entry name" value="TRANSPOSASE FOR INSERTION SEQUENCE ELEMENT IS1111A"/>
    <property type="match status" value="1"/>
</dbReference>